<dbReference type="InterPro" id="IPR000086">
    <property type="entry name" value="NUDIX_hydrolase_dom"/>
</dbReference>
<evidence type="ECO:0000313" key="2">
    <source>
        <dbReference type="EMBL" id="KAK4448446.1"/>
    </source>
</evidence>
<dbReference type="PROSITE" id="PS51462">
    <property type="entry name" value="NUDIX"/>
    <property type="match status" value="1"/>
</dbReference>
<comment type="caution">
    <text evidence="2">The sequence shown here is derived from an EMBL/GenBank/DDBJ whole genome shotgun (WGS) entry which is preliminary data.</text>
</comment>
<dbReference type="EMBL" id="MU865943">
    <property type="protein sequence ID" value="KAK4448446.1"/>
    <property type="molecule type" value="Genomic_DNA"/>
</dbReference>
<evidence type="ECO:0000259" key="1">
    <source>
        <dbReference type="PROSITE" id="PS51462"/>
    </source>
</evidence>
<dbReference type="Gene3D" id="3.90.79.10">
    <property type="entry name" value="Nucleoside Triphosphate Pyrophosphohydrolase"/>
    <property type="match status" value="1"/>
</dbReference>
<dbReference type="Proteomes" id="UP001321760">
    <property type="component" value="Unassembled WGS sequence"/>
</dbReference>
<keyword evidence="3" id="KW-1185">Reference proteome</keyword>
<dbReference type="Pfam" id="PF15916">
    <property type="entry name" value="DUF4743"/>
    <property type="match status" value="1"/>
</dbReference>
<proteinExistence type="predicted"/>
<name>A0AAV9GP40_9PEZI</name>
<dbReference type="SUPFAM" id="SSF55811">
    <property type="entry name" value="Nudix"/>
    <property type="match status" value="1"/>
</dbReference>
<dbReference type="AlphaFoldDB" id="A0AAV9GP40"/>
<accession>A0AAV9GP40</accession>
<gene>
    <name evidence="2" type="ORF">QBC34DRAFT_381358</name>
</gene>
<reference evidence="2" key="1">
    <citation type="journal article" date="2023" name="Mol. Phylogenet. Evol.">
        <title>Genome-scale phylogeny and comparative genomics of the fungal order Sordariales.</title>
        <authorList>
            <person name="Hensen N."/>
            <person name="Bonometti L."/>
            <person name="Westerberg I."/>
            <person name="Brannstrom I.O."/>
            <person name="Guillou S."/>
            <person name="Cros-Aarteil S."/>
            <person name="Calhoun S."/>
            <person name="Haridas S."/>
            <person name="Kuo A."/>
            <person name="Mondo S."/>
            <person name="Pangilinan J."/>
            <person name="Riley R."/>
            <person name="LaButti K."/>
            <person name="Andreopoulos B."/>
            <person name="Lipzen A."/>
            <person name="Chen C."/>
            <person name="Yan M."/>
            <person name="Daum C."/>
            <person name="Ng V."/>
            <person name="Clum A."/>
            <person name="Steindorff A."/>
            <person name="Ohm R.A."/>
            <person name="Martin F."/>
            <person name="Silar P."/>
            <person name="Natvig D.O."/>
            <person name="Lalanne C."/>
            <person name="Gautier V."/>
            <person name="Ament-Velasquez S.L."/>
            <person name="Kruys A."/>
            <person name="Hutchinson M.I."/>
            <person name="Powell A.J."/>
            <person name="Barry K."/>
            <person name="Miller A.N."/>
            <person name="Grigoriev I.V."/>
            <person name="Debuchy R."/>
            <person name="Gladieux P."/>
            <person name="Hiltunen Thoren M."/>
            <person name="Johannesson H."/>
        </authorList>
    </citation>
    <scope>NUCLEOTIDE SEQUENCE</scope>
    <source>
        <strain evidence="2">PSN243</strain>
    </source>
</reference>
<dbReference type="InterPro" id="IPR015797">
    <property type="entry name" value="NUDIX_hydrolase-like_dom_sf"/>
</dbReference>
<feature type="domain" description="Nudix hydrolase" evidence="1">
    <location>
        <begin position="142"/>
        <end position="274"/>
    </location>
</feature>
<protein>
    <recommendedName>
        <fullName evidence="1">Nudix hydrolase domain-containing protein</fullName>
    </recommendedName>
</protein>
<reference evidence="2" key="2">
    <citation type="submission" date="2023-05" db="EMBL/GenBank/DDBJ databases">
        <authorList>
            <consortium name="Lawrence Berkeley National Laboratory"/>
            <person name="Steindorff A."/>
            <person name="Hensen N."/>
            <person name="Bonometti L."/>
            <person name="Westerberg I."/>
            <person name="Brannstrom I.O."/>
            <person name="Guillou S."/>
            <person name="Cros-Aarteil S."/>
            <person name="Calhoun S."/>
            <person name="Haridas S."/>
            <person name="Kuo A."/>
            <person name="Mondo S."/>
            <person name="Pangilinan J."/>
            <person name="Riley R."/>
            <person name="Labutti K."/>
            <person name="Andreopoulos B."/>
            <person name="Lipzen A."/>
            <person name="Chen C."/>
            <person name="Yanf M."/>
            <person name="Daum C."/>
            <person name="Ng V."/>
            <person name="Clum A."/>
            <person name="Ohm R."/>
            <person name="Martin F."/>
            <person name="Silar P."/>
            <person name="Natvig D."/>
            <person name="Lalanne C."/>
            <person name="Gautier V."/>
            <person name="Ament-Velasquez S.L."/>
            <person name="Kruys A."/>
            <person name="Hutchinson M.I."/>
            <person name="Powell A.J."/>
            <person name="Barry K."/>
            <person name="Miller A.N."/>
            <person name="Grigoriev I.V."/>
            <person name="Debuchy R."/>
            <person name="Gladieux P."/>
            <person name="Thoren M.H."/>
            <person name="Johannesson H."/>
        </authorList>
    </citation>
    <scope>NUCLEOTIDE SEQUENCE</scope>
    <source>
        <strain evidence="2">PSN243</strain>
    </source>
</reference>
<evidence type="ECO:0000313" key="3">
    <source>
        <dbReference type="Proteomes" id="UP001321760"/>
    </source>
</evidence>
<dbReference type="InterPro" id="IPR031804">
    <property type="entry name" value="DUF4743"/>
</dbReference>
<sequence>MAQETWQPPFSNLQLVERVDSWPYFTKDPDAYRRHMQDYHYFLIDGYEKPFGYVHNRFISAITWPEYWKIDPDKRLLTLTTGSDFESRRRLVNDTLREAHKSSVSVVSRWANEEFPVYTSTGEHVLNLDGCGVDLFGIVNYSVHLTGWVMTADGIKIWVPRRALTKMSFPGMLDNTVGGSLAAGENPIDGIVRPEYTRSNIKACGTNSFHLTVDDMLQPACQLQVQYLYEMELRQDIVPRVGDGEVGELNLLSLNELRDAMKNGEVKLTCNMTYLAFLIRHGYITAENEPELVQISSRLHRHHDLFIA</sequence>
<dbReference type="CDD" id="cd03676">
    <property type="entry name" value="NUDIX_Tnr3_like"/>
    <property type="match status" value="1"/>
</dbReference>
<organism evidence="2 3">
    <name type="scientific">Podospora aff. communis PSN243</name>
    <dbReference type="NCBI Taxonomy" id="3040156"/>
    <lineage>
        <taxon>Eukaryota</taxon>
        <taxon>Fungi</taxon>
        <taxon>Dikarya</taxon>
        <taxon>Ascomycota</taxon>
        <taxon>Pezizomycotina</taxon>
        <taxon>Sordariomycetes</taxon>
        <taxon>Sordariomycetidae</taxon>
        <taxon>Sordariales</taxon>
        <taxon>Podosporaceae</taxon>
        <taxon>Podospora</taxon>
    </lineage>
</organism>